<keyword evidence="1" id="KW-0677">Repeat</keyword>
<accession>A0A974NLQ2</accession>
<sequence>MFAKSIMIPKFHCHVIQHDDTIHTALEKLKKHDVDGLPVLKGNSYKGIITRYLIYKHYFESESSRETYIHETIAADIATHQESFLTGKEIFERTLIDLKDFPILAVVDEKGEFLGAVTRSDVVEQFKSAFGMLRPGIRIAFTTVETEGRIARLSEIAHQYREHIISLVTFDETDKLVRRIVMKVEKKSNTEKFIKKLEDAGFGILDIQEDE</sequence>
<dbReference type="PANTHER" id="PTHR48108">
    <property type="entry name" value="CBS DOMAIN-CONTAINING PROTEIN CBSX2, CHLOROPLASTIC"/>
    <property type="match status" value="1"/>
</dbReference>
<reference evidence="4 5" key="1">
    <citation type="submission" date="2021-01" db="EMBL/GenBank/DDBJ databases">
        <title>FDA dAtabase for Regulatory Grade micrObial Sequences (FDA-ARGOS): Supporting development and validation of Infectious Disease Dx tests.</title>
        <authorList>
            <person name="Nelson B."/>
            <person name="Plummer A."/>
            <person name="Tallon L."/>
            <person name="Sadzewicz L."/>
            <person name="Zhao X."/>
            <person name="Boylan J."/>
            <person name="Ott S."/>
            <person name="Bowen H."/>
            <person name="Vavikolanu K."/>
            <person name="Mehta A."/>
            <person name="Aluvathingal J."/>
            <person name="Nadendla S."/>
            <person name="Myers T."/>
            <person name="Yan Y."/>
            <person name="Sichtig H."/>
        </authorList>
    </citation>
    <scope>NUCLEOTIDE SEQUENCE [LARGE SCALE GENOMIC DNA]</scope>
    <source>
        <strain evidence="4 5">FDAARGOS_1161</strain>
    </source>
</reference>
<evidence type="ECO:0000259" key="3">
    <source>
        <dbReference type="PROSITE" id="PS51371"/>
    </source>
</evidence>
<name>A0A974NLQ2_PERPY</name>
<dbReference type="Proteomes" id="UP000595254">
    <property type="component" value="Chromosome"/>
</dbReference>
<keyword evidence="5" id="KW-1185">Reference proteome</keyword>
<dbReference type="EMBL" id="CP068053">
    <property type="protein sequence ID" value="QQT00125.1"/>
    <property type="molecule type" value="Genomic_DNA"/>
</dbReference>
<evidence type="ECO:0000256" key="1">
    <source>
        <dbReference type="ARBA" id="ARBA00022737"/>
    </source>
</evidence>
<keyword evidence="2" id="KW-0129">CBS domain</keyword>
<dbReference type="PROSITE" id="PS51371">
    <property type="entry name" value="CBS"/>
    <property type="match status" value="1"/>
</dbReference>
<protein>
    <submittedName>
        <fullName evidence="4">CBS domain-containing protein</fullName>
    </submittedName>
</protein>
<dbReference type="InterPro" id="IPR000644">
    <property type="entry name" value="CBS_dom"/>
</dbReference>
<evidence type="ECO:0000313" key="4">
    <source>
        <dbReference type="EMBL" id="QQT00125.1"/>
    </source>
</evidence>
<dbReference type="Pfam" id="PF00571">
    <property type="entry name" value="CBS"/>
    <property type="match status" value="2"/>
</dbReference>
<proteinExistence type="predicted"/>
<dbReference type="PANTHER" id="PTHR48108:SF26">
    <property type="entry name" value="CBS DOMAIN-CONTAINING PROTEIN DDB_G0289609"/>
    <property type="match status" value="1"/>
</dbReference>
<dbReference type="AlphaFoldDB" id="A0A974NLQ2"/>
<dbReference type="InterPro" id="IPR051462">
    <property type="entry name" value="CBS_domain-containing"/>
</dbReference>
<dbReference type="Gene3D" id="3.10.580.10">
    <property type="entry name" value="CBS-domain"/>
    <property type="match status" value="1"/>
</dbReference>
<evidence type="ECO:0000313" key="5">
    <source>
        <dbReference type="Proteomes" id="UP000595254"/>
    </source>
</evidence>
<dbReference type="RefSeq" id="WP_040374466.1">
    <property type="nucleotide sequence ID" value="NZ_CP068053.1"/>
</dbReference>
<dbReference type="KEGG" id="ppsr:I6J18_21510"/>
<dbReference type="InterPro" id="IPR046342">
    <property type="entry name" value="CBS_dom_sf"/>
</dbReference>
<dbReference type="CDD" id="cd02205">
    <property type="entry name" value="CBS_pair_SF"/>
    <property type="match status" value="1"/>
</dbReference>
<dbReference type="SUPFAM" id="SSF54631">
    <property type="entry name" value="CBS-domain pair"/>
    <property type="match status" value="1"/>
</dbReference>
<feature type="domain" description="CBS" evidence="3">
    <location>
        <begin position="7"/>
        <end position="64"/>
    </location>
</feature>
<organism evidence="4 5">
    <name type="scientific">Peribacillus psychrosaccharolyticus</name>
    <name type="common">Bacillus psychrosaccharolyticus</name>
    <dbReference type="NCBI Taxonomy" id="1407"/>
    <lineage>
        <taxon>Bacteria</taxon>
        <taxon>Bacillati</taxon>
        <taxon>Bacillota</taxon>
        <taxon>Bacilli</taxon>
        <taxon>Bacillales</taxon>
        <taxon>Bacillaceae</taxon>
        <taxon>Peribacillus</taxon>
    </lineage>
</organism>
<evidence type="ECO:0000256" key="2">
    <source>
        <dbReference type="PROSITE-ProRule" id="PRU00703"/>
    </source>
</evidence>
<gene>
    <name evidence="4" type="ORF">I6J18_21510</name>
</gene>